<accession>A0A7V0T5T9</accession>
<protein>
    <recommendedName>
        <fullName evidence="1">DM2 domain-containing protein</fullName>
    </recommendedName>
</protein>
<dbReference type="Pfam" id="PF02201">
    <property type="entry name" value="SWIB"/>
    <property type="match status" value="1"/>
</dbReference>
<evidence type="ECO:0000313" key="2">
    <source>
        <dbReference type="EMBL" id="HDQ99699.1"/>
    </source>
</evidence>
<dbReference type="SUPFAM" id="SSF47592">
    <property type="entry name" value="SWIB/MDM2 domain"/>
    <property type="match status" value="1"/>
</dbReference>
<name>A0A7V0T5T9_UNCW3</name>
<dbReference type="Gene3D" id="1.10.245.10">
    <property type="entry name" value="SWIB/MDM2 domain"/>
    <property type="match status" value="1"/>
</dbReference>
<evidence type="ECO:0000259" key="1">
    <source>
        <dbReference type="Pfam" id="PF02201"/>
    </source>
</evidence>
<reference evidence="2" key="1">
    <citation type="journal article" date="2020" name="mSystems">
        <title>Genome- and Community-Level Interaction Insights into Carbon Utilization and Element Cycling Functions of Hydrothermarchaeota in Hydrothermal Sediment.</title>
        <authorList>
            <person name="Zhou Z."/>
            <person name="Liu Y."/>
            <person name="Xu W."/>
            <person name="Pan J."/>
            <person name="Luo Z.H."/>
            <person name="Li M."/>
        </authorList>
    </citation>
    <scope>NUCLEOTIDE SEQUENCE [LARGE SCALE GENOMIC DNA]</scope>
    <source>
        <strain evidence="2">SpSt-1182</strain>
    </source>
</reference>
<dbReference type="EMBL" id="DSBX01000201">
    <property type="protein sequence ID" value="HDQ99699.1"/>
    <property type="molecule type" value="Genomic_DNA"/>
</dbReference>
<dbReference type="Proteomes" id="UP000885672">
    <property type="component" value="Unassembled WGS sequence"/>
</dbReference>
<proteinExistence type="predicted"/>
<dbReference type="AlphaFoldDB" id="A0A7V0T5T9"/>
<dbReference type="InterPro" id="IPR003121">
    <property type="entry name" value="SWIB_MDM2_domain"/>
</dbReference>
<organism evidence="2">
    <name type="scientific">candidate division WOR-3 bacterium</name>
    <dbReference type="NCBI Taxonomy" id="2052148"/>
    <lineage>
        <taxon>Bacteria</taxon>
        <taxon>Bacteria division WOR-3</taxon>
    </lineage>
</organism>
<dbReference type="InterPro" id="IPR036885">
    <property type="entry name" value="SWIB_MDM2_dom_sf"/>
</dbReference>
<gene>
    <name evidence="2" type="ORF">ENN51_05370</name>
</gene>
<feature type="domain" description="DM2" evidence="1">
    <location>
        <begin position="28"/>
        <end position="95"/>
    </location>
</feature>
<sequence>MQRRKTMAKGATMPVKKKGLAAITIRADAALQAIYGKKELKPTELMKGLSDYANKHDLKTKGAGKGLAALRVKTDDDLKVIFGNKPEIKWFDLMKGVWAYIDKNKLR</sequence>
<comment type="caution">
    <text evidence="2">The sequence shown here is derived from an EMBL/GenBank/DDBJ whole genome shotgun (WGS) entry which is preliminary data.</text>
</comment>